<evidence type="ECO:0000256" key="5">
    <source>
        <dbReference type="ARBA" id="ARBA00023078"/>
    </source>
</evidence>
<name>A0A833QW14_9POAL</name>
<evidence type="ECO:0000256" key="7">
    <source>
        <dbReference type="ARBA" id="ARBA00023276"/>
    </source>
</evidence>
<proteinExistence type="inferred from homology"/>
<reference evidence="9" key="1">
    <citation type="submission" date="2020-01" db="EMBL/GenBank/DDBJ databases">
        <title>Genome sequence of Kobresia littledalei, the first chromosome-level genome in the family Cyperaceae.</title>
        <authorList>
            <person name="Qu G."/>
        </authorList>
    </citation>
    <scope>NUCLEOTIDE SEQUENCE</scope>
    <source>
        <strain evidence="9">C.B.Clarke</strain>
        <tissue evidence="9">Leaf</tissue>
    </source>
</reference>
<keyword evidence="5" id="KW-0793">Thylakoid</keyword>
<protein>
    <submittedName>
        <fullName evidence="9">Photosystem II core complex proteins psbY</fullName>
    </submittedName>
</protein>
<dbReference type="Proteomes" id="UP000623129">
    <property type="component" value="Unassembled WGS sequence"/>
</dbReference>
<dbReference type="GO" id="GO:0030145">
    <property type="term" value="F:manganese ion binding"/>
    <property type="evidence" value="ECO:0007669"/>
    <property type="project" value="InterPro"/>
</dbReference>
<feature type="transmembrane region" description="Helical" evidence="8">
    <location>
        <begin position="157"/>
        <end position="175"/>
    </location>
</feature>
<accession>A0A833QW14</accession>
<evidence type="ECO:0000313" key="10">
    <source>
        <dbReference type="Proteomes" id="UP000623129"/>
    </source>
</evidence>
<gene>
    <name evidence="9" type="ORF">FCM35_KLT18936</name>
</gene>
<evidence type="ECO:0000256" key="4">
    <source>
        <dbReference type="ARBA" id="ARBA00022989"/>
    </source>
</evidence>
<evidence type="ECO:0000256" key="3">
    <source>
        <dbReference type="ARBA" id="ARBA00022692"/>
    </source>
</evidence>
<feature type="transmembrane region" description="Helical" evidence="8">
    <location>
        <begin position="82"/>
        <end position="104"/>
    </location>
</feature>
<dbReference type="EMBL" id="SWLB01000007">
    <property type="protein sequence ID" value="KAF3336350.1"/>
    <property type="molecule type" value="Genomic_DNA"/>
</dbReference>
<dbReference type="Pfam" id="PF06298">
    <property type="entry name" value="PsbY"/>
    <property type="match status" value="2"/>
</dbReference>
<keyword evidence="4 8" id="KW-1133">Transmembrane helix</keyword>
<dbReference type="GO" id="GO:0015979">
    <property type="term" value="P:photosynthesis"/>
    <property type="evidence" value="ECO:0007669"/>
    <property type="project" value="UniProtKB-KW"/>
</dbReference>
<organism evidence="9 10">
    <name type="scientific">Carex littledalei</name>
    <dbReference type="NCBI Taxonomy" id="544730"/>
    <lineage>
        <taxon>Eukaryota</taxon>
        <taxon>Viridiplantae</taxon>
        <taxon>Streptophyta</taxon>
        <taxon>Embryophyta</taxon>
        <taxon>Tracheophyta</taxon>
        <taxon>Spermatophyta</taxon>
        <taxon>Magnoliopsida</taxon>
        <taxon>Liliopsida</taxon>
        <taxon>Poales</taxon>
        <taxon>Cyperaceae</taxon>
        <taxon>Cyperoideae</taxon>
        <taxon>Cariceae</taxon>
        <taxon>Carex</taxon>
        <taxon>Carex subgen. Euthyceras</taxon>
    </lineage>
</organism>
<dbReference type="GO" id="GO:0009523">
    <property type="term" value="C:photosystem II"/>
    <property type="evidence" value="ECO:0007669"/>
    <property type="project" value="UniProtKB-KW"/>
</dbReference>
<keyword evidence="7" id="KW-0604">Photosystem II</keyword>
<evidence type="ECO:0000256" key="6">
    <source>
        <dbReference type="ARBA" id="ARBA00023136"/>
    </source>
</evidence>
<dbReference type="PANTHER" id="PTHR34790:SF1">
    <property type="entry name" value="PHOTOSYSTEM II CORE COMPLEX PROTEINS PSBY, CHLOROPLASTIC"/>
    <property type="match status" value="1"/>
</dbReference>
<evidence type="ECO:0000256" key="2">
    <source>
        <dbReference type="ARBA" id="ARBA00022531"/>
    </source>
</evidence>
<dbReference type="InterPro" id="IPR009388">
    <property type="entry name" value="PSII_PsbY"/>
</dbReference>
<evidence type="ECO:0000313" key="9">
    <source>
        <dbReference type="EMBL" id="KAF3336350.1"/>
    </source>
</evidence>
<dbReference type="GO" id="GO:0045454">
    <property type="term" value="P:cell redox homeostasis"/>
    <property type="evidence" value="ECO:0007669"/>
    <property type="project" value="TreeGrafter"/>
</dbReference>
<dbReference type="OrthoDB" id="2016024at2759"/>
<evidence type="ECO:0000256" key="8">
    <source>
        <dbReference type="SAM" id="Phobius"/>
    </source>
</evidence>
<dbReference type="AlphaFoldDB" id="A0A833QW14"/>
<keyword evidence="10" id="KW-1185">Reference proteome</keyword>
<comment type="caution">
    <text evidence="9">The sequence shown here is derived from an EMBL/GenBank/DDBJ whole genome shotgun (WGS) entry which is preliminary data.</text>
</comment>
<keyword evidence="6 8" id="KW-0472">Membrane</keyword>
<comment type="subcellular location">
    <subcellularLocation>
        <location evidence="1">Membrane</location>
    </subcellularLocation>
</comment>
<evidence type="ECO:0000256" key="1">
    <source>
        <dbReference type="ARBA" id="ARBA00004370"/>
    </source>
</evidence>
<dbReference type="InterPro" id="IPR038760">
    <property type="entry name" value="PsbY_plant"/>
</dbReference>
<feature type="transmembrane region" description="Helical" evidence="8">
    <location>
        <begin position="116"/>
        <end position="137"/>
    </location>
</feature>
<dbReference type="PANTHER" id="PTHR34790">
    <property type="entry name" value="PHOTOSYSTEM II CORE COMPLEX PROTEINS PSBY, CHLOROPLASTIC"/>
    <property type="match status" value="1"/>
</dbReference>
<sequence length="188" mass="19680">MAATTIMAMLKPKTTNPAVKPALPIKPISLLSLQNLSKNLPVKPLTSTTIAGLVFAELSTTHSAFAAQQLADIAAEGDNRGLLLLIVVAPAIAWVLYNILQPALNQLNKMRSEKGFIAGLGLGAGLTAAGLMSVPNAEAAEILRIAQAAPEGDSRGLLLLFVVAPAIAWVLYNILQPALNQLNKMRSG</sequence>
<keyword evidence="3 8" id="KW-0812">Transmembrane</keyword>
<keyword evidence="2" id="KW-0602">Photosynthesis</keyword>
<dbReference type="GO" id="GO:0009534">
    <property type="term" value="C:chloroplast thylakoid"/>
    <property type="evidence" value="ECO:0007669"/>
    <property type="project" value="TreeGrafter"/>
</dbReference>
<dbReference type="HAMAP" id="MF_00717">
    <property type="entry name" value="PSII_PsbY"/>
    <property type="match status" value="2"/>
</dbReference>